<protein>
    <submittedName>
        <fullName evidence="1">Uncharacterized protein</fullName>
    </submittedName>
</protein>
<evidence type="ECO:0000313" key="2">
    <source>
        <dbReference type="Proteomes" id="UP000821845"/>
    </source>
</evidence>
<comment type="caution">
    <text evidence="1">The sequence shown here is derived from an EMBL/GenBank/DDBJ whole genome shotgun (WGS) entry which is preliminary data.</text>
</comment>
<accession>A0ACB7RZA8</accession>
<keyword evidence="2" id="KW-1185">Reference proteome</keyword>
<organism evidence="1 2">
    <name type="scientific">Hyalomma asiaticum</name>
    <name type="common">Tick</name>
    <dbReference type="NCBI Taxonomy" id="266040"/>
    <lineage>
        <taxon>Eukaryota</taxon>
        <taxon>Metazoa</taxon>
        <taxon>Ecdysozoa</taxon>
        <taxon>Arthropoda</taxon>
        <taxon>Chelicerata</taxon>
        <taxon>Arachnida</taxon>
        <taxon>Acari</taxon>
        <taxon>Parasitiformes</taxon>
        <taxon>Ixodida</taxon>
        <taxon>Ixodoidea</taxon>
        <taxon>Ixodidae</taxon>
        <taxon>Hyalomminae</taxon>
        <taxon>Hyalomma</taxon>
    </lineage>
</organism>
<dbReference type="Proteomes" id="UP000821845">
    <property type="component" value="Chromosome 6"/>
</dbReference>
<reference evidence="1" key="1">
    <citation type="submission" date="2020-05" db="EMBL/GenBank/DDBJ databases">
        <title>Large-scale comparative analyses of tick genomes elucidate their genetic diversity and vector capacities.</title>
        <authorList>
            <person name="Jia N."/>
            <person name="Wang J."/>
            <person name="Shi W."/>
            <person name="Du L."/>
            <person name="Sun Y."/>
            <person name="Zhan W."/>
            <person name="Jiang J."/>
            <person name="Wang Q."/>
            <person name="Zhang B."/>
            <person name="Ji P."/>
            <person name="Sakyi L.B."/>
            <person name="Cui X."/>
            <person name="Yuan T."/>
            <person name="Jiang B."/>
            <person name="Yang W."/>
            <person name="Lam T.T.-Y."/>
            <person name="Chang Q."/>
            <person name="Ding S."/>
            <person name="Wang X."/>
            <person name="Zhu J."/>
            <person name="Ruan X."/>
            <person name="Zhao L."/>
            <person name="Wei J."/>
            <person name="Que T."/>
            <person name="Du C."/>
            <person name="Cheng J."/>
            <person name="Dai P."/>
            <person name="Han X."/>
            <person name="Huang E."/>
            <person name="Gao Y."/>
            <person name="Liu J."/>
            <person name="Shao H."/>
            <person name="Ye R."/>
            <person name="Li L."/>
            <person name="Wei W."/>
            <person name="Wang X."/>
            <person name="Wang C."/>
            <person name="Yang T."/>
            <person name="Huo Q."/>
            <person name="Li W."/>
            <person name="Guo W."/>
            <person name="Chen H."/>
            <person name="Zhou L."/>
            <person name="Ni X."/>
            <person name="Tian J."/>
            <person name="Zhou Y."/>
            <person name="Sheng Y."/>
            <person name="Liu T."/>
            <person name="Pan Y."/>
            <person name="Xia L."/>
            <person name="Li J."/>
            <person name="Zhao F."/>
            <person name="Cao W."/>
        </authorList>
    </citation>
    <scope>NUCLEOTIDE SEQUENCE</scope>
    <source>
        <strain evidence="1">Hyas-2018</strain>
    </source>
</reference>
<evidence type="ECO:0000313" key="1">
    <source>
        <dbReference type="EMBL" id="KAH6927958.1"/>
    </source>
</evidence>
<sequence length="155" mass="16773">MRRSYSLGSAVAAPDPGGTRSARRGPAGRPTACVDHPPPPPPLRARHDRARDAFLYVYKSKRTAGFVCELRDPFAKASVTTEVDLSASATPPASIARPLFPRPSIERTSSAEVVRTRTDDCDAVYLYSGFHVSPLFLRYDDLVGRLAPTCVQAAS</sequence>
<gene>
    <name evidence="1" type="ORF">HPB50_010044</name>
</gene>
<dbReference type="EMBL" id="CM023486">
    <property type="protein sequence ID" value="KAH6927958.1"/>
    <property type="molecule type" value="Genomic_DNA"/>
</dbReference>
<name>A0ACB7RZA8_HYAAI</name>
<proteinExistence type="predicted"/>